<dbReference type="PIRSF" id="PIRSF006648">
    <property type="entry name" value="DrrB"/>
    <property type="match status" value="1"/>
</dbReference>
<keyword evidence="3 6" id="KW-1133">Transmembrane helix</keyword>
<name>A0ABY4YDM6_9MICO</name>
<comment type="subcellular location">
    <subcellularLocation>
        <location evidence="6">Cell membrane</location>
        <topology evidence="6">Multi-pass membrane protein</topology>
    </subcellularLocation>
    <subcellularLocation>
        <location evidence="1">Membrane</location>
        <topology evidence="1">Multi-pass membrane protein</topology>
    </subcellularLocation>
</comment>
<proteinExistence type="inferred from homology"/>
<evidence type="ECO:0000313" key="8">
    <source>
        <dbReference type="EMBL" id="USQ74878.1"/>
    </source>
</evidence>
<dbReference type="EMBL" id="CP099490">
    <property type="protein sequence ID" value="USQ74878.1"/>
    <property type="molecule type" value="Genomic_DNA"/>
</dbReference>
<sequence>MTTPTRPQSARRRLAEHHGMRGLTTLLGSEARLFTRDVGNVFFVVGFPTVLLLGMAFAIPGMRETITDAPQPFTGLRPMDLFAPIVVAVAVATAGLTTLPTYLAAYRETGVLRRLATTPMRPLGVLVGQVLAQLAGLTVGCGLALGVGAMVIGLPGPERIGLAAASYLLAVAAIFAIGLMLGGLAPKATTASGIGMLLYFPMLFLAGMWTPGPLMPDTLERIAAYSPLGAASQSLSAAWFGGDLPILQLLVMAGWAVAAFGVALRTFRWD</sequence>
<feature type="transmembrane region" description="Helical" evidence="6">
    <location>
        <begin position="164"/>
        <end position="185"/>
    </location>
</feature>
<keyword evidence="4 6" id="KW-0472">Membrane</keyword>
<dbReference type="PANTHER" id="PTHR43027:SF2">
    <property type="entry name" value="TRANSPORT PERMEASE PROTEIN"/>
    <property type="match status" value="1"/>
</dbReference>
<evidence type="ECO:0000256" key="3">
    <source>
        <dbReference type="ARBA" id="ARBA00022989"/>
    </source>
</evidence>
<dbReference type="InterPro" id="IPR052902">
    <property type="entry name" value="ABC-2_transporter"/>
</dbReference>
<gene>
    <name evidence="8" type="ORF">NF557_09390</name>
</gene>
<dbReference type="PANTHER" id="PTHR43027">
    <property type="entry name" value="DOXORUBICIN RESISTANCE ABC TRANSPORTER PERMEASE PROTEIN DRRC-RELATED"/>
    <property type="match status" value="1"/>
</dbReference>
<accession>A0ABY4YDM6</accession>
<comment type="similarity">
    <text evidence="6">Belongs to the ABC-2 integral membrane protein family.</text>
</comment>
<feature type="transmembrane region" description="Helical" evidence="6">
    <location>
        <begin position="191"/>
        <end position="210"/>
    </location>
</feature>
<keyword evidence="5" id="KW-0046">Antibiotic resistance</keyword>
<evidence type="ECO:0000256" key="6">
    <source>
        <dbReference type="RuleBase" id="RU361157"/>
    </source>
</evidence>
<evidence type="ECO:0000256" key="5">
    <source>
        <dbReference type="ARBA" id="ARBA00023251"/>
    </source>
</evidence>
<evidence type="ECO:0000256" key="1">
    <source>
        <dbReference type="ARBA" id="ARBA00004141"/>
    </source>
</evidence>
<keyword evidence="6" id="KW-1003">Cell membrane</keyword>
<evidence type="ECO:0000256" key="4">
    <source>
        <dbReference type="ARBA" id="ARBA00023136"/>
    </source>
</evidence>
<feature type="transmembrane region" description="Helical" evidence="6">
    <location>
        <begin position="81"/>
        <end position="103"/>
    </location>
</feature>
<feature type="transmembrane region" description="Helical" evidence="6">
    <location>
        <begin position="246"/>
        <end position="267"/>
    </location>
</feature>
<dbReference type="RefSeq" id="WP_252618945.1">
    <property type="nucleotide sequence ID" value="NZ_CP099490.1"/>
</dbReference>
<dbReference type="PROSITE" id="PS51012">
    <property type="entry name" value="ABC_TM2"/>
    <property type="match status" value="1"/>
</dbReference>
<keyword evidence="9" id="KW-1185">Reference proteome</keyword>
<dbReference type="Pfam" id="PF01061">
    <property type="entry name" value="ABC2_membrane"/>
    <property type="match status" value="1"/>
</dbReference>
<evidence type="ECO:0000313" key="9">
    <source>
        <dbReference type="Proteomes" id="UP001056535"/>
    </source>
</evidence>
<organism evidence="8 9">
    <name type="scientific">Ornithinimicrobium cryptoxanthini</name>
    <dbReference type="NCBI Taxonomy" id="2934161"/>
    <lineage>
        <taxon>Bacteria</taxon>
        <taxon>Bacillati</taxon>
        <taxon>Actinomycetota</taxon>
        <taxon>Actinomycetes</taxon>
        <taxon>Micrococcales</taxon>
        <taxon>Ornithinimicrobiaceae</taxon>
        <taxon>Ornithinimicrobium</taxon>
    </lineage>
</organism>
<dbReference type="InterPro" id="IPR013525">
    <property type="entry name" value="ABC2_TM"/>
</dbReference>
<dbReference type="InterPro" id="IPR047817">
    <property type="entry name" value="ABC2_TM_bact-type"/>
</dbReference>
<dbReference type="Proteomes" id="UP001056535">
    <property type="component" value="Chromosome"/>
</dbReference>
<protein>
    <recommendedName>
        <fullName evidence="6">Transport permease protein</fullName>
    </recommendedName>
</protein>
<feature type="transmembrane region" description="Helical" evidence="6">
    <location>
        <begin position="123"/>
        <end position="152"/>
    </location>
</feature>
<feature type="transmembrane region" description="Helical" evidence="6">
    <location>
        <begin position="41"/>
        <end position="60"/>
    </location>
</feature>
<keyword evidence="6" id="KW-0813">Transport</keyword>
<evidence type="ECO:0000259" key="7">
    <source>
        <dbReference type="PROSITE" id="PS51012"/>
    </source>
</evidence>
<evidence type="ECO:0000256" key="2">
    <source>
        <dbReference type="ARBA" id="ARBA00022692"/>
    </source>
</evidence>
<dbReference type="InterPro" id="IPR000412">
    <property type="entry name" value="ABC_2_transport"/>
</dbReference>
<feature type="domain" description="ABC transmembrane type-2" evidence="7">
    <location>
        <begin position="39"/>
        <end position="270"/>
    </location>
</feature>
<keyword evidence="2 6" id="KW-0812">Transmembrane</keyword>
<reference evidence="8" key="1">
    <citation type="submission" date="2022-06" db="EMBL/GenBank/DDBJ databases">
        <title>Ornithinimicrobium JY.X270.</title>
        <authorList>
            <person name="Huang Y."/>
        </authorList>
    </citation>
    <scope>NUCLEOTIDE SEQUENCE</scope>
    <source>
        <strain evidence="8">JY.X270</strain>
    </source>
</reference>